<reference evidence="2 3" key="1">
    <citation type="journal article" date="2018" name="Mycol. Prog.">
        <title>Coniella lustricola, a new species from submerged detritus.</title>
        <authorList>
            <person name="Raudabaugh D.B."/>
            <person name="Iturriaga T."/>
            <person name="Carver A."/>
            <person name="Mondo S."/>
            <person name="Pangilinan J."/>
            <person name="Lipzen A."/>
            <person name="He G."/>
            <person name="Amirebrahimi M."/>
            <person name="Grigoriev I.V."/>
            <person name="Miller A.N."/>
        </authorList>
    </citation>
    <scope>NUCLEOTIDE SEQUENCE [LARGE SCALE GENOMIC DNA]</scope>
    <source>
        <strain evidence="2 3">B22-T-1</strain>
    </source>
</reference>
<dbReference type="InParanoid" id="A0A2T3ANV5"/>
<feature type="compositionally biased region" description="Gly residues" evidence="1">
    <location>
        <begin position="89"/>
        <end position="104"/>
    </location>
</feature>
<dbReference type="AlphaFoldDB" id="A0A2T3ANV5"/>
<proteinExistence type="predicted"/>
<evidence type="ECO:0000313" key="3">
    <source>
        <dbReference type="Proteomes" id="UP000241462"/>
    </source>
</evidence>
<feature type="compositionally biased region" description="Basic and acidic residues" evidence="1">
    <location>
        <begin position="276"/>
        <end position="317"/>
    </location>
</feature>
<feature type="compositionally biased region" description="Polar residues" evidence="1">
    <location>
        <begin position="143"/>
        <end position="153"/>
    </location>
</feature>
<feature type="compositionally biased region" description="Acidic residues" evidence="1">
    <location>
        <begin position="318"/>
        <end position="327"/>
    </location>
</feature>
<protein>
    <submittedName>
        <fullName evidence="2">Uncharacterized protein</fullName>
    </submittedName>
</protein>
<dbReference type="Proteomes" id="UP000241462">
    <property type="component" value="Unassembled WGS sequence"/>
</dbReference>
<feature type="region of interest" description="Disordered" evidence="1">
    <location>
        <begin position="276"/>
        <end position="357"/>
    </location>
</feature>
<sequence>MTKLHYRIEYAPGKVYGKNSNELVFKEPSSGAVIYSTATTTVSTGSSGGLLSLGLSSGKKETKKQVFRGPPGEKQGGVCVATLDEPVVGNGGANGSGKGKGSGNNGSSQKSHSSRHQQDETLELHHHQPGPLGASKEAEAQSPAPSTKLTLRNKSASSWIPNPLASHGGTTNEHTVQLHEASYTWRGTSSLKRDSDGRAMAKVTGLGVLEGALSGVGLGGGKFGELEVDVPEMGDETERLEVLEMVIATFVARWWADRVAEEERAKEVKMEKAVAKEAKAAEKKKADEEKKKKVKAEEEQEKKARAAAEAERKKHDEQGDDDLQGLEEDTRALNIQEDVQQTEGGGDKPPAEKNTKL</sequence>
<dbReference type="EMBL" id="KZ678372">
    <property type="protein sequence ID" value="PSS05306.1"/>
    <property type="molecule type" value="Genomic_DNA"/>
</dbReference>
<evidence type="ECO:0000313" key="2">
    <source>
        <dbReference type="EMBL" id="PSS05306.1"/>
    </source>
</evidence>
<feature type="compositionally biased region" description="Basic and acidic residues" evidence="1">
    <location>
        <begin position="345"/>
        <end position="357"/>
    </location>
</feature>
<gene>
    <name evidence="2" type="ORF">BD289DRAFT_5097</name>
</gene>
<feature type="region of interest" description="Disordered" evidence="1">
    <location>
        <begin position="60"/>
        <end position="79"/>
    </location>
</feature>
<feature type="compositionally biased region" description="Basic and acidic residues" evidence="1">
    <location>
        <begin position="116"/>
        <end position="126"/>
    </location>
</feature>
<accession>A0A2T3ANV5</accession>
<name>A0A2T3ANV5_9PEZI</name>
<dbReference type="OrthoDB" id="5210544at2759"/>
<evidence type="ECO:0000256" key="1">
    <source>
        <dbReference type="SAM" id="MobiDB-lite"/>
    </source>
</evidence>
<feature type="region of interest" description="Disordered" evidence="1">
    <location>
        <begin position="89"/>
        <end position="153"/>
    </location>
</feature>
<organism evidence="2 3">
    <name type="scientific">Coniella lustricola</name>
    <dbReference type="NCBI Taxonomy" id="2025994"/>
    <lineage>
        <taxon>Eukaryota</taxon>
        <taxon>Fungi</taxon>
        <taxon>Dikarya</taxon>
        <taxon>Ascomycota</taxon>
        <taxon>Pezizomycotina</taxon>
        <taxon>Sordariomycetes</taxon>
        <taxon>Sordariomycetidae</taxon>
        <taxon>Diaporthales</taxon>
        <taxon>Schizoparmaceae</taxon>
        <taxon>Coniella</taxon>
    </lineage>
</organism>
<keyword evidence="3" id="KW-1185">Reference proteome</keyword>